<evidence type="ECO:0000313" key="3">
    <source>
        <dbReference type="Proteomes" id="UP000314294"/>
    </source>
</evidence>
<evidence type="ECO:0000313" key="2">
    <source>
        <dbReference type="EMBL" id="TNN35504.1"/>
    </source>
</evidence>
<reference evidence="2 3" key="1">
    <citation type="submission" date="2019-03" db="EMBL/GenBank/DDBJ databases">
        <title>First draft genome of Liparis tanakae, snailfish: a comprehensive survey of snailfish specific genes.</title>
        <authorList>
            <person name="Kim W."/>
            <person name="Song I."/>
            <person name="Jeong J.-H."/>
            <person name="Kim D."/>
            <person name="Kim S."/>
            <person name="Ryu S."/>
            <person name="Song J.Y."/>
            <person name="Lee S.K."/>
        </authorList>
    </citation>
    <scope>NUCLEOTIDE SEQUENCE [LARGE SCALE GENOMIC DNA]</scope>
    <source>
        <tissue evidence="2">Muscle</tissue>
    </source>
</reference>
<feature type="region of interest" description="Disordered" evidence="1">
    <location>
        <begin position="114"/>
        <end position="251"/>
    </location>
</feature>
<organism evidence="2 3">
    <name type="scientific">Liparis tanakae</name>
    <name type="common">Tanaka's snailfish</name>
    <dbReference type="NCBI Taxonomy" id="230148"/>
    <lineage>
        <taxon>Eukaryota</taxon>
        <taxon>Metazoa</taxon>
        <taxon>Chordata</taxon>
        <taxon>Craniata</taxon>
        <taxon>Vertebrata</taxon>
        <taxon>Euteleostomi</taxon>
        <taxon>Actinopterygii</taxon>
        <taxon>Neopterygii</taxon>
        <taxon>Teleostei</taxon>
        <taxon>Neoteleostei</taxon>
        <taxon>Acanthomorphata</taxon>
        <taxon>Eupercaria</taxon>
        <taxon>Perciformes</taxon>
        <taxon>Cottioidei</taxon>
        <taxon>Cottales</taxon>
        <taxon>Liparidae</taxon>
        <taxon>Liparis</taxon>
    </lineage>
</organism>
<keyword evidence="3" id="KW-1185">Reference proteome</keyword>
<accession>A0A4Z2F487</accession>
<feature type="compositionally biased region" description="Polar residues" evidence="1">
    <location>
        <begin position="216"/>
        <end position="235"/>
    </location>
</feature>
<feature type="compositionally biased region" description="Basic and acidic residues" evidence="1">
    <location>
        <begin position="194"/>
        <end position="206"/>
    </location>
</feature>
<dbReference type="Proteomes" id="UP000314294">
    <property type="component" value="Unassembled WGS sequence"/>
</dbReference>
<name>A0A4Z2F487_9TELE</name>
<dbReference type="AlphaFoldDB" id="A0A4Z2F487"/>
<evidence type="ECO:0000256" key="1">
    <source>
        <dbReference type="SAM" id="MobiDB-lite"/>
    </source>
</evidence>
<sequence>MLASVPPMCAANCTRLNGDCVGLTCDLTAHHSHRHAARATASVLACKKRVCADGSPTRRRRRRRRLCSERRVDERRRRPGCSRSIRLTLFFPVFFLPPPGGDVYDAAEVDRELEEVEEQEEQEEVEEVEVHRLDGATVSAHCPRARGGEGSDEAPGGGRRPPDVQGGEEGPRTRLRRYANALERSSTPPECVEEETRSSRDAERSSSRNKTVRAKMSQQVSGQASRGSSKVTSSSDPREEADIWTASLMSR</sequence>
<dbReference type="EMBL" id="SRLO01001758">
    <property type="protein sequence ID" value="TNN35504.1"/>
    <property type="molecule type" value="Genomic_DNA"/>
</dbReference>
<comment type="caution">
    <text evidence="2">The sequence shown here is derived from an EMBL/GenBank/DDBJ whole genome shotgun (WGS) entry which is preliminary data.</text>
</comment>
<proteinExistence type="predicted"/>
<protein>
    <submittedName>
        <fullName evidence="2">Uncharacterized protein</fullName>
    </submittedName>
</protein>
<feature type="compositionally biased region" description="Acidic residues" evidence="1">
    <location>
        <begin position="114"/>
        <end position="127"/>
    </location>
</feature>
<gene>
    <name evidence="2" type="ORF">EYF80_054337</name>
</gene>